<evidence type="ECO:0000313" key="2">
    <source>
        <dbReference type="Proteomes" id="UP000270342"/>
    </source>
</evidence>
<protein>
    <submittedName>
        <fullName evidence="1">DUF5131 family protein</fullName>
    </submittedName>
</protein>
<gene>
    <name evidence="1" type="ORF">D7S86_27250</name>
</gene>
<evidence type="ECO:0000313" key="1">
    <source>
        <dbReference type="EMBL" id="RKP44722.1"/>
    </source>
</evidence>
<reference evidence="1 2" key="1">
    <citation type="submission" date="2018-10" db="EMBL/GenBank/DDBJ databases">
        <title>Robbsia sp. DHC34, isolated from soil.</title>
        <authorList>
            <person name="Gao Z.-H."/>
            <person name="Qiu L.-H."/>
        </authorList>
    </citation>
    <scope>NUCLEOTIDE SEQUENCE [LARGE SCALE GENOMIC DNA]</scope>
    <source>
        <strain evidence="1 2">DHC34</strain>
    </source>
</reference>
<comment type="caution">
    <text evidence="1">The sequence shown here is derived from an EMBL/GenBank/DDBJ whole genome shotgun (WGS) entry which is preliminary data.</text>
</comment>
<sequence>MAETSKIEWTDATFNPWIGCTKVSPACDHCYAEVSTPARALGVTWGARAERRHTSAASWKQPEKWNRQHEAFFAEHGRRRRVFCASLADVFDNAVDPQWRADLFVLIRDTPNLDWLLLTKRIGNVPMMVSQIPGWLPENVWLGATICNQEEADRDIPKLIATPAPVRFLSIEPMLGAIDLLKWLDPYTCADCSFHGSYNDAGPDGCGSCGEPFGAADRCSACGADDQSAKPSCPKCGSHRSFESDAGYIFDSEKKLIDWVIVGGESGAHARPMHRDWARALRDQCAAAGVPFLFKQWGEWMPAERDGDTLTLSFAEGAPTGPQNPAWHTFDDGAMSARVGKIAAGRLLDGVTHDGFPHPDLSVDSVLP</sequence>
<name>A0A494X2Y1_9BURK</name>
<keyword evidence="2" id="KW-1185">Reference proteome</keyword>
<organism evidence="1 2">
    <name type="scientific">Pararobbsia silviterrae</name>
    <dbReference type="NCBI Taxonomy" id="1792498"/>
    <lineage>
        <taxon>Bacteria</taxon>
        <taxon>Pseudomonadati</taxon>
        <taxon>Pseudomonadota</taxon>
        <taxon>Betaproteobacteria</taxon>
        <taxon>Burkholderiales</taxon>
        <taxon>Burkholderiaceae</taxon>
        <taxon>Pararobbsia</taxon>
    </lineage>
</organism>
<dbReference type="InterPro" id="IPR011101">
    <property type="entry name" value="DUF5131"/>
</dbReference>
<dbReference type="EMBL" id="RBZU01000019">
    <property type="protein sequence ID" value="RKP44722.1"/>
    <property type="molecule type" value="Genomic_DNA"/>
</dbReference>
<proteinExistence type="predicted"/>
<dbReference type="Pfam" id="PF07505">
    <property type="entry name" value="DUF5131"/>
    <property type="match status" value="1"/>
</dbReference>
<dbReference type="AlphaFoldDB" id="A0A494X2Y1"/>
<dbReference type="RefSeq" id="WP_121091269.1">
    <property type="nucleotide sequence ID" value="NZ_RBZU01000019.1"/>
</dbReference>
<accession>A0A494X2Y1</accession>
<dbReference type="OrthoDB" id="9787478at2"/>
<dbReference type="Proteomes" id="UP000270342">
    <property type="component" value="Unassembled WGS sequence"/>
</dbReference>